<organism evidence="10 11">
    <name type="scientific">Nesterenkonia lutea</name>
    <dbReference type="NCBI Taxonomy" id="272919"/>
    <lineage>
        <taxon>Bacteria</taxon>
        <taxon>Bacillati</taxon>
        <taxon>Actinomycetota</taxon>
        <taxon>Actinomycetes</taxon>
        <taxon>Micrococcales</taxon>
        <taxon>Micrococcaceae</taxon>
        <taxon>Nesterenkonia</taxon>
    </lineage>
</organism>
<comment type="similarity">
    <text evidence="2">Belongs to the CPA3 antiporters (TC 2.A.63) subunit D family.</text>
</comment>
<evidence type="ECO:0000313" key="11">
    <source>
        <dbReference type="Proteomes" id="UP000643525"/>
    </source>
</evidence>
<dbReference type="PANTHER" id="PTHR42703:SF1">
    <property type="entry name" value="NA(+)_H(+) ANTIPORTER SUBUNIT D1"/>
    <property type="match status" value="1"/>
</dbReference>
<sequence length="564" mass="57239">MNAPLTLTQLCLAGVVMIPLLTSAVSVLLGSRARRVLGVVTAAAVLGLGVPLVAQVTAGQTVELALGGFTAPLGITLRADGLSALFLAMTAVVGAVVTCYAAARPDSTGLRLVGKDTWRAGQTGFWPLWLGCWAGLNAIFVSADLFNTYVGLELVGLSAVALVALGGRESWSSALRYLFITVLGSLLFLVGVALIYSVTGTLDLFDAGAAIAELARAADATGRTGGTGGTAGAGGIGGADPSAGDPAGTGPADLSPVVLAMILMSLGLALKMALVPLHRWLIPAHSGAPSAVSPLLSGLVIKASLFVLLRCWLWVAGPLPELTVLAWLLAGMGAAAILIGSVLALRQTHLKPLVAYSTVAQVGYWFLLLPLILDPSASAMEARPGTTLEDGSVLAGALSGTVTLALGHGLAKASLFLSAGHLKDLYGTDEIAVLRGAGREHPMLILSMGLSAVGLIGLPLSLGFSGKWLLATSAVASGHYWMLPVLVIGTLLSAAYLVKAVAPLLVMSEDDDSAVSLPEAQTTAGSPALTGRAQLAPFVLGSLTVLTGFLGVWFTGVLEVGAPW</sequence>
<keyword evidence="6 8" id="KW-0472">Membrane</keyword>
<evidence type="ECO:0000256" key="8">
    <source>
        <dbReference type="SAM" id="Phobius"/>
    </source>
</evidence>
<proteinExistence type="inferred from homology"/>
<keyword evidence="5 8" id="KW-1133">Transmembrane helix</keyword>
<feature type="transmembrane region" description="Helical" evidence="8">
    <location>
        <begin position="177"/>
        <end position="198"/>
    </location>
</feature>
<dbReference type="InterPro" id="IPR001750">
    <property type="entry name" value="ND/Mrp_TM"/>
</dbReference>
<feature type="transmembrane region" description="Helical" evidence="8">
    <location>
        <begin position="6"/>
        <end position="29"/>
    </location>
</feature>
<comment type="subcellular location">
    <subcellularLocation>
        <location evidence="1">Cell membrane</location>
        <topology evidence="1">Multi-pass membrane protein</topology>
    </subcellularLocation>
    <subcellularLocation>
        <location evidence="7">Membrane</location>
        <topology evidence="7">Multi-pass membrane protein</topology>
    </subcellularLocation>
</comment>
<dbReference type="Proteomes" id="UP000643525">
    <property type="component" value="Unassembled WGS sequence"/>
</dbReference>
<feature type="transmembrane region" description="Helical" evidence="8">
    <location>
        <begin position="149"/>
        <end position="165"/>
    </location>
</feature>
<dbReference type="Pfam" id="PF00361">
    <property type="entry name" value="Proton_antipo_M"/>
    <property type="match status" value="2"/>
</dbReference>
<feature type="transmembrane region" description="Helical" evidence="8">
    <location>
        <begin position="535"/>
        <end position="554"/>
    </location>
</feature>
<dbReference type="InterPro" id="IPR050586">
    <property type="entry name" value="CPA3_Na-H_Antiporter_D"/>
</dbReference>
<dbReference type="PANTHER" id="PTHR42703">
    <property type="entry name" value="NADH DEHYDROGENASE"/>
    <property type="match status" value="1"/>
</dbReference>
<feature type="domain" description="NADH:quinone oxidoreductase/Mrp antiporter transmembrane" evidence="9">
    <location>
        <begin position="142"/>
        <end position="368"/>
    </location>
</feature>
<reference evidence="10 11" key="1">
    <citation type="submission" date="2020-10" db="EMBL/GenBank/DDBJ databases">
        <title>Sequencing the genomes of 1000 actinobacteria strains.</title>
        <authorList>
            <person name="Klenk H.-P."/>
        </authorList>
    </citation>
    <scope>NUCLEOTIDE SEQUENCE [LARGE SCALE GENOMIC DNA]</scope>
    <source>
        <strain evidence="10 11">DSM 15666</strain>
    </source>
</reference>
<feature type="transmembrane region" description="Helical" evidence="8">
    <location>
        <begin position="82"/>
        <end position="103"/>
    </location>
</feature>
<evidence type="ECO:0000256" key="7">
    <source>
        <dbReference type="RuleBase" id="RU000320"/>
    </source>
</evidence>
<feature type="transmembrane region" description="Helical" evidence="8">
    <location>
        <begin position="295"/>
        <end position="315"/>
    </location>
</feature>
<feature type="domain" description="NADH:quinone oxidoreductase/Mrp antiporter transmembrane" evidence="9">
    <location>
        <begin position="397"/>
        <end position="493"/>
    </location>
</feature>
<evidence type="ECO:0000256" key="5">
    <source>
        <dbReference type="ARBA" id="ARBA00022989"/>
    </source>
</evidence>
<evidence type="ECO:0000313" key="10">
    <source>
        <dbReference type="EMBL" id="MBE1525158.1"/>
    </source>
</evidence>
<feature type="transmembrane region" description="Helical" evidence="8">
    <location>
        <begin position="353"/>
        <end position="373"/>
    </location>
</feature>
<dbReference type="EMBL" id="JADBED010000001">
    <property type="protein sequence ID" value="MBE1525158.1"/>
    <property type="molecule type" value="Genomic_DNA"/>
</dbReference>
<comment type="caution">
    <text evidence="10">The sequence shown here is derived from an EMBL/GenBank/DDBJ whole genome shotgun (WGS) entry which is preliminary data.</text>
</comment>
<keyword evidence="3" id="KW-1003">Cell membrane</keyword>
<feature type="transmembrane region" description="Helical" evidence="8">
    <location>
        <begin position="124"/>
        <end position="143"/>
    </location>
</feature>
<feature type="transmembrane region" description="Helical" evidence="8">
    <location>
        <begin position="444"/>
        <end position="466"/>
    </location>
</feature>
<feature type="transmembrane region" description="Helical" evidence="8">
    <location>
        <begin position="393"/>
        <end position="411"/>
    </location>
</feature>
<feature type="transmembrane region" description="Helical" evidence="8">
    <location>
        <begin position="327"/>
        <end position="346"/>
    </location>
</feature>
<keyword evidence="4 7" id="KW-0812">Transmembrane</keyword>
<evidence type="ECO:0000256" key="4">
    <source>
        <dbReference type="ARBA" id="ARBA00022692"/>
    </source>
</evidence>
<protein>
    <submittedName>
        <fullName evidence="10">Formate hydrogenlyase subunit 3/multisubunit Na+/H+ antiporter MnhD subunit</fullName>
    </submittedName>
</protein>
<dbReference type="RefSeq" id="WP_318782335.1">
    <property type="nucleotide sequence ID" value="NZ_BAAALJ010000013.1"/>
</dbReference>
<evidence type="ECO:0000256" key="6">
    <source>
        <dbReference type="ARBA" id="ARBA00023136"/>
    </source>
</evidence>
<accession>A0ABR9JGU2</accession>
<evidence type="ECO:0000256" key="1">
    <source>
        <dbReference type="ARBA" id="ARBA00004651"/>
    </source>
</evidence>
<evidence type="ECO:0000256" key="3">
    <source>
        <dbReference type="ARBA" id="ARBA00022475"/>
    </source>
</evidence>
<gene>
    <name evidence="10" type="ORF">H4W27_002276</name>
</gene>
<keyword evidence="11" id="KW-1185">Reference proteome</keyword>
<feature type="transmembrane region" description="Helical" evidence="8">
    <location>
        <begin position="478"/>
        <end position="498"/>
    </location>
</feature>
<name>A0ABR9JGU2_9MICC</name>
<evidence type="ECO:0000256" key="2">
    <source>
        <dbReference type="ARBA" id="ARBA00005346"/>
    </source>
</evidence>
<evidence type="ECO:0000259" key="9">
    <source>
        <dbReference type="Pfam" id="PF00361"/>
    </source>
</evidence>
<feature type="transmembrane region" description="Helical" evidence="8">
    <location>
        <begin position="36"/>
        <end position="54"/>
    </location>
</feature>
<feature type="transmembrane region" description="Helical" evidence="8">
    <location>
        <begin position="254"/>
        <end position="274"/>
    </location>
</feature>